<dbReference type="Gene3D" id="3.40.50.300">
    <property type="entry name" value="P-loop containing nucleotide triphosphate hydrolases"/>
    <property type="match status" value="1"/>
</dbReference>
<dbReference type="KEGG" id="ota:OT_ostta03g05010"/>
<dbReference type="Proteomes" id="UP000009170">
    <property type="component" value="Unassembled WGS sequence"/>
</dbReference>
<dbReference type="GO" id="GO:0045003">
    <property type="term" value="P:double-strand break repair via synthesis-dependent strand annealing"/>
    <property type="evidence" value="ECO:0007669"/>
    <property type="project" value="TreeGrafter"/>
</dbReference>
<comment type="caution">
    <text evidence="2">The sequence shown here is derived from an EMBL/GenBank/DDBJ whole genome shotgun (WGS) entry which is preliminary data.</text>
</comment>
<dbReference type="GO" id="GO:0071140">
    <property type="term" value="P:resolution of mitotic recombination intermediates"/>
    <property type="evidence" value="ECO:0007669"/>
    <property type="project" value="TreeGrafter"/>
</dbReference>
<dbReference type="OrthoDB" id="1861185at2759"/>
<dbReference type="EMBL" id="CAID01000003">
    <property type="protein sequence ID" value="CEF97308.1"/>
    <property type="molecule type" value="Genomic_DNA"/>
</dbReference>
<dbReference type="InterPro" id="IPR003593">
    <property type="entry name" value="AAA+_ATPase"/>
</dbReference>
<gene>
    <name evidence="2" type="ORF">OT_ostta03g05010</name>
</gene>
<dbReference type="GO" id="GO:0000400">
    <property type="term" value="F:four-way junction DNA binding"/>
    <property type="evidence" value="ECO:0007669"/>
    <property type="project" value="TreeGrafter"/>
</dbReference>
<dbReference type="GO" id="GO:0000722">
    <property type="term" value="P:telomere maintenance via recombination"/>
    <property type="evidence" value="ECO:0007669"/>
    <property type="project" value="TreeGrafter"/>
</dbReference>
<dbReference type="RefSeq" id="XP_003078395.2">
    <property type="nucleotide sequence ID" value="XM_003078347.2"/>
</dbReference>
<dbReference type="PANTHER" id="PTHR46487:SF1">
    <property type="entry name" value="DNA REPAIR PROTEIN XRCC3"/>
    <property type="match status" value="1"/>
</dbReference>
<dbReference type="Pfam" id="PF08423">
    <property type="entry name" value="Rad51"/>
    <property type="match status" value="1"/>
</dbReference>
<dbReference type="GO" id="GO:0090656">
    <property type="term" value="P:t-circle formation"/>
    <property type="evidence" value="ECO:0007669"/>
    <property type="project" value="TreeGrafter"/>
</dbReference>
<sequence>MRPPNATAASATCSIARTRCDAIDAALRGGVRTRQITEVCGESGTGKTHLCAQLALFAQLDLGGSTVYVHTEGRAPTDVMRRMTTTRRFVEAFGGDARARGALERVYAVKSLGDADGLRETLEGVSAVLRSPIDVRAPVRLIVVDSATAPFRDADGGGATYAARRAGTLHKMTMLLKEYASVHDLAVVVTNHVVDVVQAGECVGGLGRAFMGLDTSGRRAQPALGLMWANCVNTRLFLTRHDARGRGAVVACGGVRRRLHVVYAPHLREATVDFVLSDDGVRDAPARDDAAGVEPIPNL</sequence>
<dbReference type="InterPro" id="IPR027417">
    <property type="entry name" value="P-loop_NTPase"/>
</dbReference>
<reference evidence="2 3" key="2">
    <citation type="journal article" date="2014" name="BMC Genomics">
        <title>An improved genome of the model marine alga Ostreococcus tauri unfolds by assessing Illumina de novo assemblies.</title>
        <authorList>
            <person name="Blanc-Mathieu R."/>
            <person name="Verhelst B."/>
            <person name="Derelle E."/>
            <person name="Rombauts S."/>
            <person name="Bouget F.Y."/>
            <person name="Carre I."/>
            <person name="Chateau A."/>
            <person name="Eyre-Walker A."/>
            <person name="Grimsley N."/>
            <person name="Moreau H."/>
            <person name="Piegu B."/>
            <person name="Rivals E."/>
            <person name="Schackwitz W."/>
            <person name="Van de Peer Y."/>
            <person name="Piganeau G."/>
        </authorList>
    </citation>
    <scope>NUCLEOTIDE SEQUENCE [LARGE SCALE GENOMIC DNA]</scope>
    <source>
        <strain evidence="3">OTTH 0595 / CCAP 157/2 / RCC745</strain>
    </source>
</reference>
<dbReference type="AlphaFoldDB" id="A0A090N311"/>
<dbReference type="SUPFAM" id="SSF52540">
    <property type="entry name" value="P-loop containing nucleoside triphosphate hydrolases"/>
    <property type="match status" value="1"/>
</dbReference>
<reference evidence="3" key="1">
    <citation type="journal article" date="2006" name="Proc. Natl. Acad. Sci. U.S.A.">
        <title>Genome analysis of the smallest free-living eukaryote Ostreococcus tauri unveils many unique features.</title>
        <authorList>
            <person name="Derelle E."/>
            <person name="Ferraz C."/>
            <person name="Rombauts S."/>
            <person name="Rouze P."/>
            <person name="Worden A.Z."/>
            <person name="Robbens S."/>
            <person name="Partensky F."/>
            <person name="Degroeve S."/>
            <person name="Echeynie S."/>
            <person name="Cooke R."/>
            <person name="Saeys Y."/>
            <person name="Wuyts J."/>
            <person name="Jabbari K."/>
            <person name="Bowler C."/>
            <person name="Panaud O."/>
            <person name="Piegu B."/>
            <person name="Ball S.G."/>
            <person name="Ral J.-P."/>
            <person name="Bouget F.-Y."/>
            <person name="Piganeau G."/>
            <person name="De Baets B."/>
            <person name="Picard A."/>
            <person name="Delseny M."/>
            <person name="Demaille J."/>
            <person name="Van de Peer Y."/>
            <person name="Moreau H."/>
        </authorList>
    </citation>
    <scope>NUCLEOTIDE SEQUENCE [LARGE SCALE GENOMIC DNA]</scope>
    <source>
        <strain evidence="3">OTTH 0595 / CCAP 157/2 / RCC745</strain>
    </source>
</reference>
<evidence type="ECO:0000313" key="2">
    <source>
        <dbReference type="EMBL" id="CEF97308.1"/>
    </source>
</evidence>
<keyword evidence="3" id="KW-1185">Reference proteome</keyword>
<dbReference type="PROSITE" id="PS50162">
    <property type="entry name" value="RECA_2"/>
    <property type="match status" value="1"/>
</dbReference>
<dbReference type="GO" id="GO:0005524">
    <property type="term" value="F:ATP binding"/>
    <property type="evidence" value="ECO:0007669"/>
    <property type="project" value="InterPro"/>
</dbReference>
<accession>A0A090N311</accession>
<dbReference type="InterPro" id="IPR013632">
    <property type="entry name" value="Rad51_C"/>
</dbReference>
<dbReference type="FunCoup" id="A0A090N311">
    <property type="interactions" value="803"/>
</dbReference>
<dbReference type="PANTHER" id="PTHR46487">
    <property type="entry name" value="DNA REPAIR PROTEIN XRCC3"/>
    <property type="match status" value="1"/>
</dbReference>
<dbReference type="InParanoid" id="A0A090N311"/>
<evidence type="ECO:0000259" key="1">
    <source>
        <dbReference type="PROSITE" id="PS50162"/>
    </source>
</evidence>
<dbReference type="InterPro" id="IPR020588">
    <property type="entry name" value="RecA_ATP-bd"/>
</dbReference>
<dbReference type="GO" id="GO:0033065">
    <property type="term" value="C:Rad51C-XRCC3 complex"/>
    <property type="evidence" value="ECO:0007669"/>
    <property type="project" value="TreeGrafter"/>
</dbReference>
<dbReference type="GeneID" id="9832833"/>
<evidence type="ECO:0000313" key="3">
    <source>
        <dbReference type="Proteomes" id="UP000009170"/>
    </source>
</evidence>
<proteinExistence type="predicted"/>
<name>A0A090N311_OSTTA</name>
<dbReference type="STRING" id="70448.A0A090N311"/>
<dbReference type="GO" id="GO:0005657">
    <property type="term" value="C:replication fork"/>
    <property type="evidence" value="ECO:0007669"/>
    <property type="project" value="TreeGrafter"/>
</dbReference>
<protein>
    <submittedName>
        <fullName evidence="2">DNA recombination and repair protein Rad51,C-terminal</fullName>
    </submittedName>
</protein>
<organism evidence="2 3">
    <name type="scientific">Ostreococcus tauri</name>
    <name type="common">Marine green alga</name>
    <dbReference type="NCBI Taxonomy" id="70448"/>
    <lineage>
        <taxon>Eukaryota</taxon>
        <taxon>Viridiplantae</taxon>
        <taxon>Chlorophyta</taxon>
        <taxon>Mamiellophyceae</taxon>
        <taxon>Mamiellales</taxon>
        <taxon>Bathycoccaceae</taxon>
        <taxon>Ostreococcus</taxon>
    </lineage>
</organism>
<dbReference type="SMART" id="SM00382">
    <property type="entry name" value="AAA"/>
    <property type="match status" value="1"/>
</dbReference>
<dbReference type="GO" id="GO:0140664">
    <property type="term" value="F:ATP-dependent DNA damage sensor activity"/>
    <property type="evidence" value="ECO:0007669"/>
    <property type="project" value="InterPro"/>
</dbReference>
<feature type="domain" description="RecA family profile 1" evidence="1">
    <location>
        <begin position="12"/>
        <end position="193"/>
    </location>
</feature>